<comment type="caution">
    <text evidence="2">The sequence shown here is derived from an EMBL/GenBank/DDBJ whole genome shotgun (WGS) entry which is preliminary data.</text>
</comment>
<feature type="transmembrane region" description="Helical" evidence="1">
    <location>
        <begin position="39"/>
        <end position="62"/>
    </location>
</feature>
<dbReference type="AlphaFoldDB" id="A0A7Z0ECR0"/>
<keyword evidence="1" id="KW-1133">Transmembrane helix</keyword>
<keyword evidence="1" id="KW-0812">Transmembrane</keyword>
<proteinExistence type="predicted"/>
<dbReference type="InterPro" id="IPR021315">
    <property type="entry name" value="Gap/Sap"/>
</dbReference>
<evidence type="ECO:0000256" key="1">
    <source>
        <dbReference type="SAM" id="Phobius"/>
    </source>
</evidence>
<protein>
    <recommendedName>
        <fullName evidence="4">GAP family protein</fullName>
    </recommendedName>
</protein>
<feature type="transmembrane region" description="Helical" evidence="1">
    <location>
        <begin position="157"/>
        <end position="182"/>
    </location>
</feature>
<feature type="transmembrane region" description="Helical" evidence="1">
    <location>
        <begin position="194"/>
        <end position="217"/>
    </location>
</feature>
<evidence type="ECO:0008006" key="4">
    <source>
        <dbReference type="Google" id="ProtNLM"/>
    </source>
</evidence>
<dbReference type="Proteomes" id="UP000537260">
    <property type="component" value="Unassembled WGS sequence"/>
</dbReference>
<name>A0A7Z0ECR0_9MICO</name>
<feature type="transmembrane region" description="Helical" evidence="1">
    <location>
        <begin position="74"/>
        <end position="94"/>
    </location>
</feature>
<keyword evidence="3" id="KW-1185">Reference proteome</keyword>
<accession>A0A7Z0ECR0</accession>
<organism evidence="2 3">
    <name type="scientific">Glaciibacter psychrotolerans</name>
    <dbReference type="NCBI Taxonomy" id="670054"/>
    <lineage>
        <taxon>Bacteria</taxon>
        <taxon>Bacillati</taxon>
        <taxon>Actinomycetota</taxon>
        <taxon>Actinomycetes</taxon>
        <taxon>Micrococcales</taxon>
        <taxon>Microbacteriaceae</taxon>
        <taxon>Glaciibacter</taxon>
    </lineage>
</organism>
<evidence type="ECO:0000313" key="2">
    <source>
        <dbReference type="EMBL" id="NYJ18614.1"/>
    </source>
</evidence>
<sequence length="223" mass="22829">MGSAIGELLPLALGIAISPIPIIAAILMLLSLKAQGTSVGFLLGWVVGVVLVVVVFTALSSVIPQSPAGQSQPIVGIIKLVLGLGLLVLAVGQWRGRPKEGVKPTLPAWMSAIDSMTAFRGFVIGFLLAGLNPKNLLIGASAGIALGSDSQSIGSDAIATVIYALIAASTVGIPVIGNLFAAQQMRVPLQKLHIWLLNNNATVMATLLLIIGVVVIAKGISSF</sequence>
<evidence type="ECO:0000313" key="3">
    <source>
        <dbReference type="Proteomes" id="UP000537260"/>
    </source>
</evidence>
<dbReference type="EMBL" id="JACCFM010000001">
    <property type="protein sequence ID" value="NYJ18614.1"/>
    <property type="molecule type" value="Genomic_DNA"/>
</dbReference>
<dbReference type="Pfam" id="PF11139">
    <property type="entry name" value="SfLAP"/>
    <property type="match status" value="1"/>
</dbReference>
<feature type="transmembrane region" description="Helical" evidence="1">
    <location>
        <begin position="12"/>
        <end position="32"/>
    </location>
</feature>
<keyword evidence="1" id="KW-0472">Membrane</keyword>
<reference evidence="2 3" key="1">
    <citation type="submission" date="2020-07" db="EMBL/GenBank/DDBJ databases">
        <title>Sequencing the genomes of 1000 actinobacteria strains.</title>
        <authorList>
            <person name="Klenk H.-P."/>
        </authorList>
    </citation>
    <scope>NUCLEOTIDE SEQUENCE [LARGE SCALE GENOMIC DNA]</scope>
    <source>
        <strain evidence="2 3">LI1</strain>
    </source>
</reference>
<gene>
    <name evidence="2" type="ORF">HNR05_000405</name>
</gene>
<dbReference type="RefSeq" id="WP_179577494.1">
    <property type="nucleotide sequence ID" value="NZ_JACCFM010000001.1"/>
</dbReference>